<dbReference type="AlphaFoldDB" id="A0A183S8C9"/>
<name>A0A183S8C9_SCHSO</name>
<keyword evidence="3" id="KW-1185">Reference proteome</keyword>
<evidence type="ECO:0000256" key="1">
    <source>
        <dbReference type="SAM" id="MobiDB-lite"/>
    </source>
</evidence>
<accession>A0A183S8C9</accession>
<feature type="region of interest" description="Disordered" evidence="1">
    <location>
        <begin position="1"/>
        <end position="99"/>
    </location>
</feature>
<sequence>MSGSSTRQLPSGHSEVTASTLPPRLPPSSLPLRDLLQSIGLDVEMPPTPPPTTALAPSPARTASPSSSSSSPSSSSISASCESTNSISGEGTNQETTSDAAAVAAAATAAAAAVAGPSPLRASDVASRSVEPVKRLHDALRHLDAVLLHPDLGSAFIADCEIVVSNAASTRPTKAVRQHRSERCQPTMLTLELESAFQSWLSDQAVVEADVWVTGGGGGRELSF</sequence>
<organism evidence="4">
    <name type="scientific">Schistocephalus solidus</name>
    <name type="common">Tapeworm</name>
    <dbReference type="NCBI Taxonomy" id="70667"/>
    <lineage>
        <taxon>Eukaryota</taxon>
        <taxon>Metazoa</taxon>
        <taxon>Spiralia</taxon>
        <taxon>Lophotrochozoa</taxon>
        <taxon>Platyhelminthes</taxon>
        <taxon>Cestoda</taxon>
        <taxon>Eucestoda</taxon>
        <taxon>Diphyllobothriidea</taxon>
        <taxon>Diphyllobothriidae</taxon>
        <taxon>Schistocephalus</taxon>
    </lineage>
</organism>
<evidence type="ECO:0000313" key="2">
    <source>
        <dbReference type="EMBL" id="VDL85668.1"/>
    </source>
</evidence>
<reference evidence="4" key="1">
    <citation type="submission" date="2016-06" db="UniProtKB">
        <authorList>
            <consortium name="WormBaseParasite"/>
        </authorList>
    </citation>
    <scope>IDENTIFICATION</scope>
</reference>
<dbReference type="OrthoDB" id="10664108at2759"/>
<dbReference type="EMBL" id="UYSU01000346">
    <property type="protein sequence ID" value="VDL85668.1"/>
    <property type="molecule type" value="Genomic_DNA"/>
</dbReference>
<feature type="compositionally biased region" description="Polar residues" evidence="1">
    <location>
        <begin position="89"/>
        <end position="99"/>
    </location>
</feature>
<feature type="compositionally biased region" description="Polar residues" evidence="1">
    <location>
        <begin position="1"/>
        <end position="20"/>
    </location>
</feature>
<reference evidence="2 3" key="2">
    <citation type="submission" date="2018-11" db="EMBL/GenBank/DDBJ databases">
        <authorList>
            <consortium name="Pathogen Informatics"/>
        </authorList>
    </citation>
    <scope>NUCLEOTIDE SEQUENCE [LARGE SCALE GENOMIC DNA]</scope>
    <source>
        <strain evidence="2 3">NST_G2</strain>
    </source>
</reference>
<gene>
    <name evidence="2" type="ORF">SSLN_LOCUS477</name>
</gene>
<evidence type="ECO:0000313" key="4">
    <source>
        <dbReference type="WBParaSite" id="SSLN_0000050001-mRNA-1"/>
    </source>
</evidence>
<evidence type="ECO:0000313" key="3">
    <source>
        <dbReference type="Proteomes" id="UP000275846"/>
    </source>
</evidence>
<dbReference type="WBParaSite" id="SSLN_0000050001-mRNA-1">
    <property type="protein sequence ID" value="SSLN_0000050001-mRNA-1"/>
    <property type="gene ID" value="SSLN_0000050001"/>
</dbReference>
<protein>
    <submittedName>
        <fullName evidence="2 4">Uncharacterized protein</fullName>
    </submittedName>
</protein>
<proteinExistence type="predicted"/>
<dbReference type="Proteomes" id="UP000275846">
    <property type="component" value="Unassembled WGS sequence"/>
</dbReference>
<feature type="compositionally biased region" description="Low complexity" evidence="1">
    <location>
        <begin position="53"/>
        <end position="88"/>
    </location>
</feature>